<proteinExistence type="predicted"/>
<comment type="caution">
    <text evidence="2">The sequence shown here is derived from an EMBL/GenBank/DDBJ whole genome shotgun (WGS) entry which is preliminary data.</text>
</comment>
<keyword evidence="3" id="KW-1185">Reference proteome</keyword>
<evidence type="ECO:0000313" key="2">
    <source>
        <dbReference type="EMBL" id="MPC11352.1"/>
    </source>
</evidence>
<evidence type="ECO:0000256" key="1">
    <source>
        <dbReference type="SAM" id="MobiDB-lite"/>
    </source>
</evidence>
<feature type="region of interest" description="Disordered" evidence="1">
    <location>
        <begin position="1"/>
        <end position="35"/>
    </location>
</feature>
<evidence type="ECO:0000313" key="3">
    <source>
        <dbReference type="Proteomes" id="UP000324222"/>
    </source>
</evidence>
<name>A0A5B7CNS2_PORTR</name>
<feature type="compositionally biased region" description="Basic and acidic residues" evidence="1">
    <location>
        <begin position="25"/>
        <end position="35"/>
    </location>
</feature>
<gene>
    <name evidence="2" type="ORF">E2C01_004019</name>
</gene>
<reference evidence="2 3" key="1">
    <citation type="submission" date="2019-05" db="EMBL/GenBank/DDBJ databases">
        <title>Another draft genome of Portunus trituberculatus and its Hox gene families provides insights of decapod evolution.</title>
        <authorList>
            <person name="Jeong J.-H."/>
            <person name="Song I."/>
            <person name="Kim S."/>
            <person name="Choi T."/>
            <person name="Kim D."/>
            <person name="Ryu S."/>
            <person name="Kim W."/>
        </authorList>
    </citation>
    <scope>NUCLEOTIDE SEQUENCE [LARGE SCALE GENOMIC DNA]</scope>
    <source>
        <tissue evidence="2">Muscle</tissue>
    </source>
</reference>
<dbReference type="Proteomes" id="UP000324222">
    <property type="component" value="Unassembled WGS sequence"/>
</dbReference>
<accession>A0A5B7CNS2</accession>
<dbReference type="AlphaFoldDB" id="A0A5B7CNS2"/>
<dbReference type="EMBL" id="VSRR010000159">
    <property type="protein sequence ID" value="MPC11352.1"/>
    <property type="molecule type" value="Genomic_DNA"/>
</dbReference>
<organism evidence="2 3">
    <name type="scientific">Portunus trituberculatus</name>
    <name type="common">Swimming crab</name>
    <name type="synonym">Neptunus trituberculatus</name>
    <dbReference type="NCBI Taxonomy" id="210409"/>
    <lineage>
        <taxon>Eukaryota</taxon>
        <taxon>Metazoa</taxon>
        <taxon>Ecdysozoa</taxon>
        <taxon>Arthropoda</taxon>
        <taxon>Crustacea</taxon>
        <taxon>Multicrustacea</taxon>
        <taxon>Malacostraca</taxon>
        <taxon>Eumalacostraca</taxon>
        <taxon>Eucarida</taxon>
        <taxon>Decapoda</taxon>
        <taxon>Pleocyemata</taxon>
        <taxon>Brachyura</taxon>
        <taxon>Eubrachyura</taxon>
        <taxon>Portunoidea</taxon>
        <taxon>Portunidae</taxon>
        <taxon>Portuninae</taxon>
        <taxon>Portunus</taxon>
    </lineage>
</organism>
<feature type="compositionally biased region" description="Polar residues" evidence="1">
    <location>
        <begin position="1"/>
        <end position="13"/>
    </location>
</feature>
<protein>
    <submittedName>
        <fullName evidence="2">Uncharacterized protein</fullName>
    </submittedName>
</protein>
<sequence>MHSSTESEGQQSHIMLARVPIPALRRGENKTARQR</sequence>